<accession>A0A849BR27</accession>
<keyword evidence="1 2" id="KW-0129">CBS domain</keyword>
<dbReference type="PANTHER" id="PTHR43080:SF2">
    <property type="entry name" value="CBS DOMAIN-CONTAINING PROTEIN"/>
    <property type="match status" value="1"/>
</dbReference>
<dbReference type="EMBL" id="JABEMA010000203">
    <property type="protein sequence ID" value="NNH23833.1"/>
    <property type="molecule type" value="Genomic_DNA"/>
</dbReference>
<evidence type="ECO:0000256" key="1">
    <source>
        <dbReference type="ARBA" id="ARBA00023122"/>
    </source>
</evidence>
<evidence type="ECO:0000259" key="3">
    <source>
        <dbReference type="PROSITE" id="PS51371"/>
    </source>
</evidence>
<dbReference type="RefSeq" id="WP_171203623.1">
    <property type="nucleotide sequence ID" value="NZ_JABEMA010000203.1"/>
</dbReference>
<evidence type="ECO:0000313" key="4">
    <source>
        <dbReference type="EMBL" id="NNH23833.1"/>
    </source>
</evidence>
<organism evidence="4 5">
    <name type="scientific">Pseudokineococcus marinus</name>
    <dbReference type="NCBI Taxonomy" id="351215"/>
    <lineage>
        <taxon>Bacteria</taxon>
        <taxon>Bacillati</taxon>
        <taxon>Actinomycetota</taxon>
        <taxon>Actinomycetes</taxon>
        <taxon>Kineosporiales</taxon>
        <taxon>Kineosporiaceae</taxon>
        <taxon>Pseudokineococcus</taxon>
    </lineage>
</organism>
<reference evidence="4 5" key="1">
    <citation type="submission" date="2020-05" db="EMBL/GenBank/DDBJ databases">
        <title>MicrobeNet Type strains.</title>
        <authorList>
            <person name="Nicholson A.C."/>
        </authorList>
    </citation>
    <scope>NUCLEOTIDE SEQUENCE [LARGE SCALE GENOMIC DNA]</scope>
    <source>
        <strain evidence="4 5">JCM 14547</strain>
    </source>
</reference>
<name>A0A849BR27_9ACTN</name>
<comment type="caution">
    <text evidence="4">The sequence shown here is derived from an EMBL/GenBank/DDBJ whole genome shotgun (WGS) entry which is preliminary data.</text>
</comment>
<dbReference type="PANTHER" id="PTHR43080">
    <property type="entry name" value="CBS DOMAIN-CONTAINING PROTEIN CBSX3, MITOCHONDRIAL"/>
    <property type="match status" value="1"/>
</dbReference>
<dbReference type="InterPro" id="IPR046342">
    <property type="entry name" value="CBS_dom_sf"/>
</dbReference>
<dbReference type="SUPFAM" id="SSF54631">
    <property type="entry name" value="CBS-domain pair"/>
    <property type="match status" value="1"/>
</dbReference>
<feature type="domain" description="CBS" evidence="3">
    <location>
        <begin position="7"/>
        <end position="65"/>
    </location>
</feature>
<gene>
    <name evidence="4" type="ORF">HLB09_12165</name>
</gene>
<dbReference type="Gene3D" id="3.30.1340.30">
    <property type="match status" value="1"/>
</dbReference>
<dbReference type="InterPro" id="IPR000644">
    <property type="entry name" value="CBS_dom"/>
</dbReference>
<protein>
    <submittedName>
        <fullName evidence="4">CBS domain-containing protein</fullName>
    </submittedName>
</protein>
<dbReference type="AlphaFoldDB" id="A0A849BR27"/>
<dbReference type="Gene3D" id="3.10.580.10">
    <property type="entry name" value="CBS-domain"/>
    <property type="match status" value="1"/>
</dbReference>
<dbReference type="PROSITE" id="PS51371">
    <property type="entry name" value="CBS"/>
    <property type="match status" value="2"/>
</dbReference>
<dbReference type="SMART" id="SM00116">
    <property type="entry name" value="CBS"/>
    <property type="match status" value="2"/>
</dbReference>
<dbReference type="InterPro" id="IPR007055">
    <property type="entry name" value="BON_dom"/>
</dbReference>
<sequence>MLVREVMSSPPFVLAPDDEVRWAAEVLLGRHLSAAPVVDEEGRLVGVLSDADLLRHRVGPDPRSSLRRDPLADEEPPARTVADLMTTEVVAVRAGSDAARAAELLVDLGHRTLPVLSGSRVVGVVGRRDLLLAATRPDDDVERDVRTVLADYWAPASWAVEVVDGVVRLRGRERTEASHRLAAALARTVPGVLRVVVDDPAPQDAVVR</sequence>
<dbReference type="Pfam" id="PF00571">
    <property type="entry name" value="CBS"/>
    <property type="match status" value="2"/>
</dbReference>
<evidence type="ECO:0000256" key="2">
    <source>
        <dbReference type="PROSITE-ProRule" id="PRU00703"/>
    </source>
</evidence>
<keyword evidence="5" id="KW-1185">Reference proteome</keyword>
<evidence type="ECO:0000313" key="5">
    <source>
        <dbReference type="Proteomes" id="UP000555552"/>
    </source>
</evidence>
<feature type="domain" description="CBS" evidence="3">
    <location>
        <begin position="85"/>
        <end position="141"/>
    </location>
</feature>
<dbReference type="Proteomes" id="UP000555552">
    <property type="component" value="Unassembled WGS sequence"/>
</dbReference>
<proteinExistence type="predicted"/>
<dbReference type="InterPro" id="IPR051257">
    <property type="entry name" value="Diverse_CBS-Domain"/>
</dbReference>
<dbReference type="Pfam" id="PF04972">
    <property type="entry name" value="BON"/>
    <property type="match status" value="1"/>
</dbReference>